<dbReference type="KEGG" id="ccat:101450465"/>
<keyword evidence="10 16" id="KW-0472">Membrane</keyword>
<evidence type="ECO:0000256" key="15">
    <source>
        <dbReference type="SAM" id="MobiDB-lite"/>
    </source>
</evidence>
<dbReference type="SUPFAM" id="SSF52058">
    <property type="entry name" value="L domain-like"/>
    <property type="match status" value="1"/>
</dbReference>
<dbReference type="PROSITE" id="PS51450">
    <property type="entry name" value="LRR"/>
    <property type="match status" value="2"/>
</dbReference>
<dbReference type="GO" id="GO:0005634">
    <property type="term" value="C:nucleus"/>
    <property type="evidence" value="ECO:0007669"/>
    <property type="project" value="UniProtKB-SubCell"/>
</dbReference>
<keyword evidence="9" id="KW-0175">Coiled coil</keyword>
<dbReference type="InterPro" id="IPR003591">
    <property type="entry name" value="Leu-rich_rpt_typical-subtyp"/>
</dbReference>
<feature type="compositionally biased region" description="Basic and acidic residues" evidence="15">
    <location>
        <begin position="175"/>
        <end position="188"/>
    </location>
</feature>
<dbReference type="InterPro" id="IPR050216">
    <property type="entry name" value="LRR_domain-containing"/>
</dbReference>
<dbReference type="EMBL" id="GAMC01014471">
    <property type="protein sequence ID" value="JAB92084.1"/>
    <property type="molecule type" value="mRNA"/>
</dbReference>
<feature type="region of interest" description="Disordered" evidence="15">
    <location>
        <begin position="175"/>
        <end position="216"/>
    </location>
</feature>
<dbReference type="GeneID" id="101450465"/>
<proteinExistence type="evidence at transcript level"/>
<evidence type="ECO:0000256" key="8">
    <source>
        <dbReference type="ARBA" id="ARBA00022989"/>
    </source>
</evidence>
<dbReference type="PANTHER" id="PTHR48051">
    <property type="match status" value="1"/>
</dbReference>
<comment type="subcellular location">
    <subcellularLocation>
        <location evidence="3">Endoplasmic reticulum membrane</location>
    </subcellularLocation>
    <subcellularLocation>
        <location evidence="2">Microsome membrane</location>
        <topology evidence="2">Single-pass type II membrane protein</topology>
    </subcellularLocation>
    <subcellularLocation>
        <location evidence="1">Nucleus</location>
    </subcellularLocation>
</comment>
<organism evidence="17">
    <name type="scientific">Ceratitis capitata</name>
    <name type="common">Mediterranean fruit fly</name>
    <name type="synonym">Tephritis capitata</name>
    <dbReference type="NCBI Taxonomy" id="7213"/>
    <lineage>
        <taxon>Eukaryota</taxon>
        <taxon>Metazoa</taxon>
        <taxon>Ecdysozoa</taxon>
        <taxon>Arthropoda</taxon>
        <taxon>Hexapoda</taxon>
        <taxon>Insecta</taxon>
        <taxon>Pterygota</taxon>
        <taxon>Neoptera</taxon>
        <taxon>Endopterygota</taxon>
        <taxon>Diptera</taxon>
        <taxon>Brachycera</taxon>
        <taxon>Muscomorpha</taxon>
        <taxon>Tephritoidea</taxon>
        <taxon>Tephritidae</taxon>
        <taxon>Ceratitis</taxon>
        <taxon>Ceratitis</taxon>
    </lineage>
</organism>
<evidence type="ECO:0000256" key="14">
    <source>
        <dbReference type="ARBA" id="ARBA00071424"/>
    </source>
</evidence>
<gene>
    <name evidence="17" type="primary">LRC59</name>
</gene>
<evidence type="ECO:0000256" key="6">
    <source>
        <dbReference type="ARBA" id="ARBA00022737"/>
    </source>
</evidence>
<dbReference type="AlphaFoldDB" id="W8BS84"/>
<feature type="transmembrane region" description="Helical" evidence="16">
    <location>
        <begin position="251"/>
        <end position="273"/>
    </location>
</feature>
<keyword evidence="6" id="KW-0677">Repeat</keyword>
<evidence type="ECO:0000256" key="12">
    <source>
        <dbReference type="ARBA" id="ARBA00053330"/>
    </source>
</evidence>
<dbReference type="PANTHER" id="PTHR48051:SF42">
    <property type="entry name" value="LEUCINE-RICH REPEAT-CONTAINING PROTEIN 18-LIKE"/>
    <property type="match status" value="1"/>
</dbReference>
<dbReference type="SMART" id="SM00369">
    <property type="entry name" value="LRR_TYP"/>
    <property type="match status" value="4"/>
</dbReference>
<feature type="compositionally biased region" description="Low complexity" evidence="15">
    <location>
        <begin position="204"/>
        <end position="213"/>
    </location>
</feature>
<evidence type="ECO:0000256" key="13">
    <source>
        <dbReference type="ARBA" id="ARBA00063491"/>
    </source>
</evidence>
<name>W8BS84_CERCA</name>
<evidence type="ECO:0000256" key="4">
    <source>
        <dbReference type="ARBA" id="ARBA00022614"/>
    </source>
</evidence>
<evidence type="ECO:0000313" key="17">
    <source>
        <dbReference type="EMBL" id="JAB92084.1"/>
    </source>
</evidence>
<keyword evidence="5 16" id="KW-0812">Transmembrane</keyword>
<sequence length="320" mass="36468">MPKAEKVKVNVKERVEDNVCDLSLSGINEVPVREIASFKRVTVLDLSSNCISLLSKNFVTLTRLVKLDLSKNQIRFLPDDFGLLRNLRHLDLYDNKLEHLPMSFADLASLRYLDLKGNPLTPALANVVGFCLTQKECQDSAKNTVKFLRRIRVEVEKVKEQYQLEALTEHNIRTEDIAAEEKPPENAKSKKSAAKKAKSKAKKSNTNNNNNSNDINSEMKLAQTNANNKVTKSKKNANTSAKKSMSKSSTALTTVFTFFLLLAINVLVIYMIMFKNPEIADKLVEFIPQQYRDWILTNTEIFRLRVTDWISEFRTTPTEH</sequence>
<reference evidence="17" key="2">
    <citation type="journal article" date="2014" name="BMC Genomics">
        <title>A genomic perspective to assessing quality of mass-reared SIT flies used in Mediterranean fruit fly (Ceratitis capitata) eradication in California.</title>
        <authorList>
            <person name="Calla B."/>
            <person name="Hall B."/>
            <person name="Hou S."/>
            <person name="Geib S.M."/>
        </authorList>
    </citation>
    <scope>NUCLEOTIDE SEQUENCE</scope>
</reference>
<keyword evidence="7" id="KW-0256">Endoplasmic reticulum</keyword>
<dbReference type="GO" id="GO:0005789">
    <property type="term" value="C:endoplasmic reticulum membrane"/>
    <property type="evidence" value="ECO:0007669"/>
    <property type="project" value="UniProtKB-SubCell"/>
</dbReference>
<evidence type="ECO:0000256" key="11">
    <source>
        <dbReference type="ARBA" id="ARBA00023242"/>
    </source>
</evidence>
<dbReference type="Gene3D" id="3.80.10.10">
    <property type="entry name" value="Ribonuclease Inhibitor"/>
    <property type="match status" value="1"/>
</dbReference>
<dbReference type="OrthoDB" id="1394818at2759"/>
<reference evidence="17" key="1">
    <citation type="submission" date="2013-07" db="EMBL/GenBank/DDBJ databases">
        <authorList>
            <person name="Geib S."/>
        </authorList>
    </citation>
    <scope>NUCLEOTIDE SEQUENCE</scope>
</reference>
<evidence type="ECO:0000256" key="3">
    <source>
        <dbReference type="ARBA" id="ARBA00004586"/>
    </source>
</evidence>
<protein>
    <recommendedName>
        <fullName evidence="14">Leucine-rich repeat-containing protein 59</fullName>
    </recommendedName>
</protein>
<keyword evidence="8 16" id="KW-1133">Transmembrane helix</keyword>
<evidence type="ECO:0000256" key="9">
    <source>
        <dbReference type="ARBA" id="ARBA00023054"/>
    </source>
</evidence>
<evidence type="ECO:0000256" key="16">
    <source>
        <dbReference type="SAM" id="Phobius"/>
    </source>
</evidence>
<feature type="compositionally biased region" description="Basic residues" evidence="15">
    <location>
        <begin position="189"/>
        <end position="203"/>
    </location>
</feature>
<comment type="function">
    <text evidence="12">Required for nuclear import of FGF1.</text>
</comment>
<evidence type="ECO:0000256" key="1">
    <source>
        <dbReference type="ARBA" id="ARBA00004123"/>
    </source>
</evidence>
<keyword evidence="4" id="KW-0433">Leucine-rich repeat</keyword>
<accession>W8BS84</accession>
<comment type="subunit">
    <text evidence="13">Interacts with SGO1.</text>
</comment>
<evidence type="ECO:0000256" key="10">
    <source>
        <dbReference type="ARBA" id="ARBA00023136"/>
    </source>
</evidence>
<keyword evidence="11" id="KW-0539">Nucleus</keyword>
<dbReference type="FunFam" id="3.80.10.10:FF:000645">
    <property type="entry name" value="Leucine-rich repeat-containing protein 59"/>
    <property type="match status" value="1"/>
</dbReference>
<dbReference type="InterPro" id="IPR001611">
    <property type="entry name" value="Leu-rich_rpt"/>
</dbReference>
<feature type="region of interest" description="Disordered" evidence="15">
    <location>
        <begin position="225"/>
        <end position="244"/>
    </location>
</feature>
<evidence type="ECO:0000256" key="7">
    <source>
        <dbReference type="ARBA" id="ARBA00022824"/>
    </source>
</evidence>
<dbReference type="Pfam" id="PF13855">
    <property type="entry name" value="LRR_8"/>
    <property type="match status" value="1"/>
</dbReference>
<dbReference type="InterPro" id="IPR032675">
    <property type="entry name" value="LRR_dom_sf"/>
</dbReference>
<evidence type="ECO:0000256" key="2">
    <source>
        <dbReference type="ARBA" id="ARBA00004464"/>
    </source>
</evidence>
<evidence type="ECO:0000256" key="5">
    <source>
        <dbReference type="ARBA" id="ARBA00022692"/>
    </source>
</evidence>